<evidence type="ECO:0000259" key="3">
    <source>
        <dbReference type="SMART" id="SM01043"/>
    </source>
</evidence>
<proteinExistence type="predicted"/>
<reference evidence="4" key="1">
    <citation type="submission" date="2019-09" db="EMBL/GenBank/DDBJ databases">
        <authorList>
            <person name="Li J."/>
        </authorList>
    </citation>
    <scope>NUCLEOTIDE SEQUENCE [LARGE SCALE GENOMIC DNA]</scope>
    <source>
        <strain evidence="4">JCM 14732</strain>
    </source>
</reference>
<dbReference type="AlphaFoldDB" id="A0A5M4FCQ3"/>
<evidence type="ECO:0000313" key="5">
    <source>
        <dbReference type="Proteomes" id="UP000380867"/>
    </source>
</evidence>
<dbReference type="Pfam" id="PF03704">
    <property type="entry name" value="BTAD"/>
    <property type="match status" value="1"/>
</dbReference>
<protein>
    <recommendedName>
        <fullName evidence="3">Bacterial transcriptional activator domain-containing protein</fullName>
    </recommendedName>
</protein>
<evidence type="ECO:0000313" key="4">
    <source>
        <dbReference type="EMBL" id="KAA1397115.1"/>
    </source>
</evidence>
<dbReference type="InterPro" id="IPR059106">
    <property type="entry name" value="WHD_MalT"/>
</dbReference>
<accession>A0A5M4FCQ3</accession>
<dbReference type="InterPro" id="IPR051677">
    <property type="entry name" value="AfsR-DnrI-RedD_regulator"/>
</dbReference>
<keyword evidence="5" id="KW-1185">Reference proteome</keyword>
<keyword evidence="1" id="KW-0805">Transcription regulation</keyword>
<dbReference type="SMART" id="SM01043">
    <property type="entry name" value="BTAD"/>
    <property type="match status" value="1"/>
</dbReference>
<dbReference type="PANTHER" id="PTHR35807">
    <property type="entry name" value="TRANSCRIPTIONAL REGULATOR REDD-RELATED"/>
    <property type="match status" value="1"/>
</dbReference>
<dbReference type="Pfam" id="PF25873">
    <property type="entry name" value="WHD_MalT"/>
    <property type="match status" value="1"/>
</dbReference>
<dbReference type="PANTHER" id="PTHR35807:SF1">
    <property type="entry name" value="TRANSCRIPTIONAL REGULATOR REDD"/>
    <property type="match status" value="1"/>
</dbReference>
<dbReference type="EMBL" id="SDPQ02000002">
    <property type="protein sequence ID" value="KAA1397115.1"/>
    <property type="molecule type" value="Genomic_DNA"/>
</dbReference>
<evidence type="ECO:0000256" key="2">
    <source>
        <dbReference type="ARBA" id="ARBA00023163"/>
    </source>
</evidence>
<evidence type="ECO:0000256" key="1">
    <source>
        <dbReference type="ARBA" id="ARBA00023015"/>
    </source>
</evidence>
<dbReference type="GO" id="GO:0006355">
    <property type="term" value="P:regulation of DNA-templated transcription"/>
    <property type="evidence" value="ECO:0007669"/>
    <property type="project" value="TreeGrafter"/>
</dbReference>
<name>A0A5M4FCQ3_9ACTN</name>
<dbReference type="SUPFAM" id="SSF52540">
    <property type="entry name" value="P-loop containing nucleoside triphosphate hydrolases"/>
    <property type="match status" value="1"/>
</dbReference>
<gene>
    <name evidence="4" type="ORF">ESP70_006815</name>
</gene>
<dbReference type="Proteomes" id="UP000380867">
    <property type="component" value="Unassembled WGS sequence"/>
</dbReference>
<dbReference type="Gene3D" id="1.25.40.10">
    <property type="entry name" value="Tetratricopeptide repeat domain"/>
    <property type="match status" value="1"/>
</dbReference>
<comment type="caution">
    <text evidence="4">The sequence shown here is derived from an EMBL/GenBank/DDBJ whole genome shotgun (WGS) entry which is preliminary data.</text>
</comment>
<feature type="domain" description="Bacterial transcriptional activator" evidence="3">
    <location>
        <begin position="924"/>
        <end position="1062"/>
    </location>
</feature>
<dbReference type="SUPFAM" id="SSF48452">
    <property type="entry name" value="TPR-like"/>
    <property type="match status" value="1"/>
</dbReference>
<dbReference type="OrthoDB" id="134985at2"/>
<dbReference type="InterPro" id="IPR011990">
    <property type="entry name" value="TPR-like_helical_dom_sf"/>
</dbReference>
<dbReference type="GO" id="GO:0003677">
    <property type="term" value="F:DNA binding"/>
    <property type="evidence" value="ECO:0007669"/>
    <property type="project" value="TreeGrafter"/>
</dbReference>
<dbReference type="InterPro" id="IPR005158">
    <property type="entry name" value="BTAD"/>
</dbReference>
<dbReference type="InterPro" id="IPR027417">
    <property type="entry name" value="P-loop_NTPase"/>
</dbReference>
<keyword evidence="2" id="KW-0804">Transcription</keyword>
<dbReference type="RefSeq" id="WP_149688608.1">
    <property type="nucleotide sequence ID" value="NZ_SDPQ02000002.1"/>
</dbReference>
<sequence length="1063" mass="117154">MFPPLSGADRGTLDVGLAIGNPEHADSPAKRVEIEFLEHGLLNIPISGLFALTMSGCPHDLADESMSDQRRVIQSKIRVPKARGSSRSRHRLNALIVARLEQYGILWIVATAGAGKTTAVVHALANSPIPTAWLRADDGDVAPGRFLVYLEHAIGQALPEKSPLVSQVLARDVAHPEVASLLAESLDGSPLTVVIDEVERLESSPSALATLSAFLTHVPAHARVILVSRRPVRLDLARAEVDETLGFIEESDLAFTVAEAQKALEDLARPNADAAQAVQATGGWVTGVLFDSWRSAAHVHGSGGEADPLRSYLSSEIMGTLDPELQTFLVKTSILDLVTPERASRLGFIRAGELLGRLEQAHLPVEFDGPYNMRCHARFREFLNERWRELDSIEQKRLRVQHGELLVAEDRLEDAVDEYILAGRHEAAEDVATEVILDVAARLDIEVVDRWLSSFSRSRIENSVALTAAEMLAAIDREEFGRGAAAADRLIDLTQQADTIALDSRLIAAMAWCYFIVCRIEDAFQVLDLIESDQRIEAMRFCIGVELSNDSTHYRDRPRDTDTEIDGLLARVDLAHGRFSELAEREDVSHGAIRLSRVGALSNLGRLEEAQAGAAAPYAGWTGVRIRAELLADCGLPQEAWSELISGRERLVRSESPLYRIFSLLTEAMLALRFHRDVPQAQAALRTAAKEPTAQQRVRVLEQLALWSGLIGLYENDDIKATQHLRDAVAIMTEWDRRLLLPTAAVYLAEAEWRIGEESRSDAATDLALETAVNTGSMFVLGRALAEFPAVLSRRLDLEDDPDGPWHDIGRSMIVNSDSLTTFQPVGEVFVEELSRCALVISGRRHEPRLLKSVELMAYLAAAGGSAHRSDLTAALFPSKNDKSASSYLRMAANGVRDLMKDPECITLEPARVVWNRGSLSSTYVEATTSYKRLRTVTGQQRLELAMKVLQDVDGKEVLPGTRSPWVTDHRERWAALVLDIRHAAAEAAFDTADYGVAHRFVRQVLAADPYRERAWRLAMKVADAVGDTDRVIGSYRSCELALKELSTSPSEATRKLFATLHR</sequence>
<organism evidence="4 5">
    <name type="scientific">Aeromicrobium ginsengisoli</name>
    <dbReference type="NCBI Taxonomy" id="363867"/>
    <lineage>
        <taxon>Bacteria</taxon>
        <taxon>Bacillati</taxon>
        <taxon>Actinomycetota</taxon>
        <taxon>Actinomycetes</taxon>
        <taxon>Propionibacteriales</taxon>
        <taxon>Nocardioidaceae</taxon>
        <taxon>Aeromicrobium</taxon>
    </lineage>
</organism>